<organism evidence="14 15">
    <name type="scientific">Marinococcus luteus</name>
    <dbReference type="NCBI Taxonomy" id="1122204"/>
    <lineage>
        <taxon>Bacteria</taxon>
        <taxon>Bacillati</taxon>
        <taxon>Bacillota</taxon>
        <taxon>Bacilli</taxon>
        <taxon>Bacillales</taxon>
        <taxon>Bacillaceae</taxon>
        <taxon>Marinococcus</taxon>
    </lineage>
</organism>
<dbReference type="PANTHER" id="PTHR10027:SF10">
    <property type="entry name" value="SLOWPOKE 2, ISOFORM D"/>
    <property type="match status" value="1"/>
</dbReference>
<evidence type="ECO:0000259" key="13">
    <source>
        <dbReference type="PROSITE" id="PS51201"/>
    </source>
</evidence>
<keyword evidence="9 12" id="KW-0472">Membrane</keyword>
<keyword evidence="15" id="KW-1185">Reference proteome</keyword>
<dbReference type="Gene3D" id="1.10.287.70">
    <property type="match status" value="1"/>
</dbReference>
<evidence type="ECO:0000313" key="14">
    <source>
        <dbReference type="EMBL" id="SDW80342.1"/>
    </source>
</evidence>
<evidence type="ECO:0000256" key="6">
    <source>
        <dbReference type="ARBA" id="ARBA00022958"/>
    </source>
</evidence>
<keyword evidence="5" id="KW-0631">Potassium channel</keyword>
<gene>
    <name evidence="14" type="ORF">SAMN05421781_2450</name>
</gene>
<evidence type="ECO:0000256" key="9">
    <source>
        <dbReference type="ARBA" id="ARBA00023136"/>
    </source>
</evidence>
<dbReference type="Pfam" id="PF22614">
    <property type="entry name" value="Slo-like_RCK"/>
    <property type="match status" value="1"/>
</dbReference>
<proteinExistence type="predicted"/>
<dbReference type="GO" id="GO:0005267">
    <property type="term" value="F:potassium channel activity"/>
    <property type="evidence" value="ECO:0007669"/>
    <property type="project" value="UniProtKB-KW"/>
</dbReference>
<evidence type="ECO:0000256" key="10">
    <source>
        <dbReference type="ARBA" id="ARBA00023303"/>
    </source>
</evidence>
<keyword evidence="2" id="KW-0813">Transport</keyword>
<evidence type="ECO:0000313" key="15">
    <source>
        <dbReference type="Proteomes" id="UP000199488"/>
    </source>
</evidence>
<dbReference type="RefSeq" id="WP_091615516.1">
    <property type="nucleotide sequence ID" value="NZ_FNNC01000005.1"/>
</dbReference>
<protein>
    <submittedName>
        <fullName evidence="14">Voltage-gated potassium channel</fullName>
    </submittedName>
</protein>
<comment type="subcellular location">
    <subcellularLocation>
        <location evidence="1">Cell membrane</location>
        <topology evidence="1">Multi-pass membrane protein</topology>
    </subcellularLocation>
</comment>
<keyword evidence="8" id="KW-0406">Ion transport</keyword>
<feature type="domain" description="RCK N-terminal" evidence="13">
    <location>
        <begin position="113"/>
        <end position="243"/>
    </location>
</feature>
<evidence type="ECO:0000256" key="4">
    <source>
        <dbReference type="ARBA" id="ARBA00022692"/>
    </source>
</evidence>
<reference evidence="14 15" key="1">
    <citation type="submission" date="2016-10" db="EMBL/GenBank/DDBJ databases">
        <authorList>
            <person name="de Groot N.N."/>
        </authorList>
    </citation>
    <scope>NUCLEOTIDE SEQUENCE [LARGE SCALE GENOMIC DNA]</scope>
    <source>
        <strain evidence="14 15">DSM 23126</strain>
    </source>
</reference>
<evidence type="ECO:0000256" key="11">
    <source>
        <dbReference type="ARBA" id="ARBA00034430"/>
    </source>
</evidence>
<keyword evidence="7 12" id="KW-1133">Transmembrane helix</keyword>
<dbReference type="InterPro" id="IPR047871">
    <property type="entry name" value="K_chnl_Slo-like"/>
</dbReference>
<dbReference type="PROSITE" id="PS51201">
    <property type="entry name" value="RCK_N"/>
    <property type="match status" value="1"/>
</dbReference>
<evidence type="ECO:0000256" key="2">
    <source>
        <dbReference type="ARBA" id="ARBA00022448"/>
    </source>
</evidence>
<dbReference type="EMBL" id="FNNC01000005">
    <property type="protein sequence ID" value="SDW80342.1"/>
    <property type="molecule type" value="Genomic_DNA"/>
</dbReference>
<dbReference type="AlphaFoldDB" id="A0A1H2WI62"/>
<dbReference type="PANTHER" id="PTHR10027">
    <property type="entry name" value="CALCIUM-ACTIVATED POTASSIUM CHANNEL ALPHA CHAIN"/>
    <property type="match status" value="1"/>
</dbReference>
<name>A0A1H2WI62_9BACI</name>
<feature type="transmembrane region" description="Helical" evidence="12">
    <location>
        <begin position="12"/>
        <end position="36"/>
    </location>
</feature>
<keyword evidence="4 12" id="KW-0812">Transmembrane</keyword>
<dbReference type="OrthoDB" id="9785285at2"/>
<dbReference type="GO" id="GO:0005886">
    <property type="term" value="C:plasma membrane"/>
    <property type="evidence" value="ECO:0007669"/>
    <property type="project" value="UniProtKB-SubCell"/>
</dbReference>
<evidence type="ECO:0000256" key="3">
    <source>
        <dbReference type="ARBA" id="ARBA00022538"/>
    </source>
</evidence>
<evidence type="ECO:0000256" key="8">
    <source>
        <dbReference type="ARBA" id="ARBA00023065"/>
    </source>
</evidence>
<evidence type="ECO:0000256" key="12">
    <source>
        <dbReference type="SAM" id="Phobius"/>
    </source>
</evidence>
<evidence type="ECO:0000256" key="1">
    <source>
        <dbReference type="ARBA" id="ARBA00004651"/>
    </source>
</evidence>
<dbReference type="STRING" id="1122204.SAMN05421781_2450"/>
<dbReference type="Proteomes" id="UP000199488">
    <property type="component" value="Unassembled WGS sequence"/>
</dbReference>
<dbReference type="SUPFAM" id="SSF81324">
    <property type="entry name" value="Voltage-gated potassium channels"/>
    <property type="match status" value="1"/>
</dbReference>
<keyword evidence="3" id="KW-0633">Potassium transport</keyword>
<accession>A0A1H2WI62</accession>
<sequence length="345" mass="39701">MFFNKLFERLINVNTAVIFMVTALVIGGSSFAIYYIEPEEFGSPFNGFWWVMTSVTTVGFGDYVPQTAPGKLYGIFLYMIGIGLISIVISKVIDFIYVYNRRKERGKLDYSGKDHIVIADWSKHAKIAIREILNTEKNIEIVLIDQYEETPYHHDRLFYVRGNPADKEVLDQANICEARAVFIFPNELTINGEYIHDPSYIDGKSLLIATNIQRHFKDIYTIVEVKERNNIHNFTHVDVDEFIVSSEMISQLAVRSAFSRGTSKIVSQLLSKRHGEDLYEIPKRPSWGTYREAYMDLLEEGATLVSDHDDLNINHKLGERIPEDARLFVICHEDTYHKISGKQAK</sequence>
<dbReference type="InterPro" id="IPR013099">
    <property type="entry name" value="K_chnl_dom"/>
</dbReference>
<dbReference type="InterPro" id="IPR003148">
    <property type="entry name" value="RCK_N"/>
</dbReference>
<evidence type="ECO:0000256" key="7">
    <source>
        <dbReference type="ARBA" id="ARBA00022989"/>
    </source>
</evidence>
<feature type="transmembrane region" description="Helical" evidence="12">
    <location>
        <begin position="75"/>
        <end position="99"/>
    </location>
</feature>
<dbReference type="InterPro" id="IPR036291">
    <property type="entry name" value="NAD(P)-bd_dom_sf"/>
</dbReference>
<dbReference type="SUPFAM" id="SSF51735">
    <property type="entry name" value="NAD(P)-binding Rossmann-fold domains"/>
    <property type="match status" value="1"/>
</dbReference>
<dbReference type="Gene3D" id="3.40.50.720">
    <property type="entry name" value="NAD(P)-binding Rossmann-like Domain"/>
    <property type="match status" value="1"/>
</dbReference>
<keyword evidence="6" id="KW-0630">Potassium</keyword>
<keyword evidence="10 14" id="KW-0407">Ion channel</keyword>
<dbReference type="Pfam" id="PF07885">
    <property type="entry name" value="Ion_trans_2"/>
    <property type="match status" value="1"/>
</dbReference>
<comment type="catalytic activity">
    <reaction evidence="11">
        <text>K(+)(in) = K(+)(out)</text>
        <dbReference type="Rhea" id="RHEA:29463"/>
        <dbReference type="ChEBI" id="CHEBI:29103"/>
    </reaction>
</comment>
<evidence type="ECO:0000256" key="5">
    <source>
        <dbReference type="ARBA" id="ARBA00022826"/>
    </source>
</evidence>